<proteinExistence type="predicted"/>
<accession>A0AAV1CPM3</accession>
<dbReference type="InterPro" id="IPR036047">
    <property type="entry name" value="F-box-like_dom_sf"/>
</dbReference>
<dbReference type="AlphaFoldDB" id="A0AAV1CPM3"/>
<dbReference type="EMBL" id="OX459120">
    <property type="protein sequence ID" value="CAI9097525.1"/>
    <property type="molecule type" value="Genomic_DNA"/>
</dbReference>
<evidence type="ECO:0000313" key="3">
    <source>
        <dbReference type="Proteomes" id="UP001161247"/>
    </source>
</evidence>
<feature type="region of interest" description="Disordered" evidence="1">
    <location>
        <begin position="1"/>
        <end position="42"/>
    </location>
</feature>
<feature type="compositionally biased region" description="Low complexity" evidence="1">
    <location>
        <begin position="1"/>
        <end position="15"/>
    </location>
</feature>
<dbReference type="SUPFAM" id="SSF117281">
    <property type="entry name" value="Kelch motif"/>
    <property type="match status" value="1"/>
</dbReference>
<keyword evidence="3" id="KW-1185">Reference proteome</keyword>
<gene>
    <name evidence="2" type="ORF">OLC1_LOCUS7989</name>
</gene>
<dbReference type="SUPFAM" id="SSF81383">
    <property type="entry name" value="F-box domain"/>
    <property type="match status" value="1"/>
</dbReference>
<evidence type="ECO:0000256" key="1">
    <source>
        <dbReference type="SAM" id="MobiDB-lite"/>
    </source>
</evidence>
<feature type="compositionally biased region" description="Basic residues" evidence="1">
    <location>
        <begin position="16"/>
        <end position="35"/>
    </location>
</feature>
<dbReference type="InterPro" id="IPR015915">
    <property type="entry name" value="Kelch-typ_b-propeller"/>
</dbReference>
<protein>
    <submittedName>
        <fullName evidence="2">OLC1v1033973C1</fullName>
    </submittedName>
</protein>
<organism evidence="2 3">
    <name type="scientific">Oldenlandia corymbosa var. corymbosa</name>
    <dbReference type="NCBI Taxonomy" id="529605"/>
    <lineage>
        <taxon>Eukaryota</taxon>
        <taxon>Viridiplantae</taxon>
        <taxon>Streptophyta</taxon>
        <taxon>Embryophyta</taxon>
        <taxon>Tracheophyta</taxon>
        <taxon>Spermatophyta</taxon>
        <taxon>Magnoliopsida</taxon>
        <taxon>eudicotyledons</taxon>
        <taxon>Gunneridae</taxon>
        <taxon>Pentapetalae</taxon>
        <taxon>asterids</taxon>
        <taxon>lamiids</taxon>
        <taxon>Gentianales</taxon>
        <taxon>Rubiaceae</taxon>
        <taxon>Rubioideae</taxon>
        <taxon>Spermacoceae</taxon>
        <taxon>Hedyotis-Oldenlandia complex</taxon>
        <taxon>Oldenlandia</taxon>
    </lineage>
</organism>
<dbReference type="Gene3D" id="2.120.10.80">
    <property type="entry name" value="Kelch-type beta propeller"/>
    <property type="match status" value="1"/>
</dbReference>
<name>A0AAV1CPM3_OLDCO</name>
<dbReference type="PANTHER" id="PTHR47590:SF1">
    <property type="entry name" value="F-BOX_KELCH-REPEAT PROTEIN SKIP25"/>
    <property type="match status" value="1"/>
</dbReference>
<dbReference type="Proteomes" id="UP001161247">
    <property type="component" value="Chromosome 3"/>
</dbReference>
<dbReference type="PANTHER" id="PTHR47590">
    <property type="entry name" value="F-BOX/KELCH-REPEAT PROTEIN SKIP25"/>
    <property type="match status" value="1"/>
</dbReference>
<sequence length="416" mass="45740">MSRSSSPIDSSSTTSKKTKPAAQRRKHHHHHHHQGHGGYQPLLPGLPDHIAQTCLSLVDPHTLYSVCRSWRRLIYSPSFPPFLSIYALLLPTATTVQQQQPPSDSDSVRFSCFDPVSTKWVPLPSPPPDPPLRFLLCHPSFISRRLPVQSVSVNGKLILLAATADHFQPALNRPLIFCPLSQRWSYGPPFATPRRWCAAGSSAGTVYVSSGVGSHYSQDIARSVEKWDLLTSISSNPGSPAATCESDGGWKWEKMDGLMKDGKFSRDAIDAVGWRGKLCMVNVKGDAAKEGIMYDVKNDTWGEMPAGMLLGWRGPATSMDEETIYVVNESKGVLRRYDPGKDIWVDVYESKMLQGAQYVAAAGGRVCIVVGAGRIVVVDVTVLPSRAWTVNPPPGFQPVSIHLLPRMTSQQEEEFA</sequence>
<evidence type="ECO:0000313" key="2">
    <source>
        <dbReference type="EMBL" id="CAI9097525.1"/>
    </source>
</evidence>
<reference evidence="2" key="1">
    <citation type="submission" date="2023-03" db="EMBL/GenBank/DDBJ databases">
        <authorList>
            <person name="Julca I."/>
        </authorList>
    </citation>
    <scope>NUCLEOTIDE SEQUENCE</scope>
</reference>